<dbReference type="Proteomes" id="UP000642070">
    <property type="component" value="Unassembled WGS sequence"/>
</dbReference>
<dbReference type="GO" id="GO:0005576">
    <property type="term" value="C:extracellular region"/>
    <property type="evidence" value="ECO:0007669"/>
    <property type="project" value="TreeGrafter"/>
</dbReference>
<dbReference type="AlphaFoldDB" id="A0A917X591"/>
<dbReference type="Pfam" id="PF11887">
    <property type="entry name" value="Mce4_CUP1"/>
    <property type="match status" value="1"/>
</dbReference>
<reference evidence="3" key="1">
    <citation type="journal article" date="2014" name="Int. J. Syst. Evol. Microbiol.">
        <title>Complete genome sequence of Corynebacterium casei LMG S-19264T (=DSM 44701T), isolated from a smear-ripened cheese.</title>
        <authorList>
            <consortium name="US DOE Joint Genome Institute (JGI-PGF)"/>
            <person name="Walter F."/>
            <person name="Albersmeier A."/>
            <person name="Kalinowski J."/>
            <person name="Ruckert C."/>
        </authorList>
    </citation>
    <scope>NUCLEOTIDE SEQUENCE</scope>
    <source>
        <strain evidence="3">JCM 19831</strain>
    </source>
</reference>
<dbReference type="NCBIfam" id="TIGR00996">
    <property type="entry name" value="Mtu_fam_mce"/>
    <property type="match status" value="1"/>
</dbReference>
<dbReference type="InterPro" id="IPR003399">
    <property type="entry name" value="Mce/MlaD"/>
</dbReference>
<evidence type="ECO:0000313" key="3">
    <source>
        <dbReference type="EMBL" id="GGM78596.1"/>
    </source>
</evidence>
<dbReference type="EMBL" id="BMPI01000078">
    <property type="protein sequence ID" value="GGM78596.1"/>
    <property type="molecule type" value="Genomic_DNA"/>
</dbReference>
<name>A0A917X591_9ACTN</name>
<evidence type="ECO:0000313" key="4">
    <source>
        <dbReference type="Proteomes" id="UP000642070"/>
    </source>
</evidence>
<feature type="domain" description="Mce/MlaD" evidence="1">
    <location>
        <begin position="41"/>
        <end position="118"/>
    </location>
</feature>
<dbReference type="PANTHER" id="PTHR33371">
    <property type="entry name" value="INTERMEMBRANE PHOSPHOLIPID TRANSPORT SYSTEM BINDING PROTEIN MLAD-RELATED"/>
    <property type="match status" value="1"/>
</dbReference>
<dbReference type="InterPro" id="IPR024516">
    <property type="entry name" value="Mce_C"/>
</dbReference>
<protein>
    <submittedName>
        <fullName evidence="3">ABC transporter substrate-binding protein</fullName>
    </submittedName>
</protein>
<evidence type="ECO:0000259" key="2">
    <source>
        <dbReference type="Pfam" id="PF11887"/>
    </source>
</evidence>
<dbReference type="InterPro" id="IPR005693">
    <property type="entry name" value="Mce"/>
</dbReference>
<proteinExistence type="predicted"/>
<keyword evidence="4" id="KW-1185">Reference proteome</keyword>
<feature type="domain" description="Mammalian cell entry C-terminal" evidence="2">
    <location>
        <begin position="122"/>
        <end position="324"/>
    </location>
</feature>
<dbReference type="InterPro" id="IPR052336">
    <property type="entry name" value="MlaD_Phospholipid_Transporter"/>
</dbReference>
<organism evidence="3 4">
    <name type="scientific">Dactylosporangium sucinum</name>
    <dbReference type="NCBI Taxonomy" id="1424081"/>
    <lineage>
        <taxon>Bacteria</taxon>
        <taxon>Bacillati</taxon>
        <taxon>Actinomycetota</taxon>
        <taxon>Actinomycetes</taxon>
        <taxon>Micromonosporales</taxon>
        <taxon>Micromonosporaceae</taxon>
        <taxon>Dactylosporangium</taxon>
    </lineage>
</organism>
<dbReference type="PANTHER" id="PTHR33371:SF18">
    <property type="entry name" value="MCE-FAMILY PROTEIN MCE3C"/>
    <property type="match status" value="1"/>
</dbReference>
<comment type="caution">
    <text evidence="3">The sequence shown here is derived from an EMBL/GenBank/DDBJ whole genome shotgun (WGS) entry which is preliminary data.</text>
</comment>
<dbReference type="RefSeq" id="WP_190256679.1">
    <property type="nucleotide sequence ID" value="NZ_BMPI01000078.1"/>
</dbReference>
<evidence type="ECO:0000259" key="1">
    <source>
        <dbReference type="Pfam" id="PF02470"/>
    </source>
</evidence>
<accession>A0A917X591</accession>
<reference evidence="3" key="2">
    <citation type="submission" date="2020-09" db="EMBL/GenBank/DDBJ databases">
        <authorList>
            <person name="Sun Q."/>
            <person name="Ohkuma M."/>
        </authorList>
    </citation>
    <scope>NUCLEOTIDE SEQUENCE</scope>
    <source>
        <strain evidence="3">JCM 19831</strain>
    </source>
</reference>
<gene>
    <name evidence="3" type="ORF">GCM10007977_095160</name>
</gene>
<sequence>MKPFRERNPVVVGAVSIAALVVLVAGAFQLDALDTLTAEGSYRAAFRDASGLAPGNEVRVAGVRVGEVTAVDLARGGTGPYVRVRFRLDDHDVRLGTTTSATIRIKTVLGQKYLALAPDGPDRLAEDAEIPLERTAAPFDVVQAVTGLAETLDEIDSTQLATAFTTLAQTFADTPASVKSSLDGLSRLSSTVADRDTELRELLARARGVTGVLAARDEEFRKLVADGNTLLAEVNRRKDAIHDLLVGTNALATQLSGLVADNREQLQPALRQLRGVVATLQRNRDNLEQTIQKMGPFVNAFANVVGNGRWFDSYVAGLLQPYQPTTGGR</sequence>
<dbReference type="Pfam" id="PF02470">
    <property type="entry name" value="MlaD"/>
    <property type="match status" value="1"/>
</dbReference>